<comment type="caution">
    <text evidence="3">The sequence shown here is derived from an EMBL/GenBank/DDBJ whole genome shotgun (WGS) entry which is preliminary data.</text>
</comment>
<evidence type="ECO:0000256" key="1">
    <source>
        <dbReference type="SAM" id="MobiDB-lite"/>
    </source>
</evidence>
<reference evidence="3 4" key="1">
    <citation type="submission" date="2024-11" db="EMBL/GenBank/DDBJ databases">
        <title>A near-complete genome assembly of Cinchona calisaya.</title>
        <authorList>
            <person name="Lian D.C."/>
            <person name="Zhao X.W."/>
            <person name="Wei L."/>
        </authorList>
    </citation>
    <scope>NUCLEOTIDE SEQUENCE [LARGE SCALE GENOMIC DNA]</scope>
    <source>
        <tissue evidence="3">Nenye</tissue>
    </source>
</reference>
<evidence type="ECO:0000256" key="2">
    <source>
        <dbReference type="SAM" id="Phobius"/>
    </source>
</evidence>
<feature type="transmembrane region" description="Helical" evidence="2">
    <location>
        <begin position="47"/>
        <end position="63"/>
    </location>
</feature>
<gene>
    <name evidence="3" type="ORF">ACH5RR_037658</name>
</gene>
<dbReference type="AlphaFoldDB" id="A0ABD2YAX7"/>
<evidence type="ECO:0000313" key="3">
    <source>
        <dbReference type="EMBL" id="KAL3503209.1"/>
    </source>
</evidence>
<keyword evidence="2" id="KW-0472">Membrane</keyword>
<keyword evidence="4" id="KW-1185">Reference proteome</keyword>
<feature type="compositionally biased region" description="Basic and acidic residues" evidence="1">
    <location>
        <begin position="119"/>
        <end position="129"/>
    </location>
</feature>
<sequence>MSYNKGFLASISVCLTFSSISNLYFTFKGPNGSYWILILHQMFKEGSMPSSVGSIIYALLLSFPSTKNHHLNFPSQSLRHLFHSLSLFYQQPPLNPFLPLYQQPFPDIARLEIEEAARIGDEGEGDRGRSGRRRSREMENEIGGKEWMAPSLGGMEGRRGGG</sequence>
<proteinExistence type="predicted"/>
<accession>A0ABD2YAX7</accession>
<organism evidence="3 4">
    <name type="scientific">Cinchona calisaya</name>
    <dbReference type="NCBI Taxonomy" id="153742"/>
    <lineage>
        <taxon>Eukaryota</taxon>
        <taxon>Viridiplantae</taxon>
        <taxon>Streptophyta</taxon>
        <taxon>Embryophyta</taxon>
        <taxon>Tracheophyta</taxon>
        <taxon>Spermatophyta</taxon>
        <taxon>Magnoliopsida</taxon>
        <taxon>eudicotyledons</taxon>
        <taxon>Gunneridae</taxon>
        <taxon>Pentapetalae</taxon>
        <taxon>asterids</taxon>
        <taxon>lamiids</taxon>
        <taxon>Gentianales</taxon>
        <taxon>Rubiaceae</taxon>
        <taxon>Cinchonoideae</taxon>
        <taxon>Cinchoneae</taxon>
        <taxon>Cinchona</taxon>
    </lineage>
</organism>
<feature type="transmembrane region" description="Helical" evidence="2">
    <location>
        <begin position="7"/>
        <end position="27"/>
    </location>
</feature>
<dbReference type="Proteomes" id="UP001630127">
    <property type="component" value="Unassembled WGS sequence"/>
</dbReference>
<keyword evidence="2" id="KW-1133">Transmembrane helix</keyword>
<evidence type="ECO:0000313" key="4">
    <source>
        <dbReference type="Proteomes" id="UP001630127"/>
    </source>
</evidence>
<feature type="region of interest" description="Disordered" evidence="1">
    <location>
        <begin position="119"/>
        <end position="162"/>
    </location>
</feature>
<name>A0ABD2YAX7_9GENT</name>
<keyword evidence="2" id="KW-0812">Transmembrane</keyword>
<dbReference type="EMBL" id="JBJUIK010000015">
    <property type="protein sequence ID" value="KAL3503209.1"/>
    <property type="molecule type" value="Genomic_DNA"/>
</dbReference>
<protein>
    <submittedName>
        <fullName evidence="3">Uncharacterized protein</fullName>
    </submittedName>
</protein>